<gene>
    <name evidence="3" type="ORF">CDD81_2480</name>
</gene>
<dbReference type="AlphaFoldDB" id="A0A2C5YCE1"/>
<keyword evidence="2" id="KW-1133">Transmembrane helix</keyword>
<evidence type="ECO:0000313" key="3">
    <source>
        <dbReference type="EMBL" id="PHH65376.1"/>
    </source>
</evidence>
<reference evidence="3 4" key="1">
    <citation type="submission" date="2017-06" db="EMBL/GenBank/DDBJ databases">
        <title>Ant-infecting Ophiocordyceps genomes reveal a high diversity of potential behavioral manipulation genes and a possible major role for enterotoxins.</title>
        <authorList>
            <person name="De Bekker C."/>
            <person name="Evans H.C."/>
            <person name="Brachmann A."/>
            <person name="Hughes D.P."/>
        </authorList>
    </citation>
    <scope>NUCLEOTIDE SEQUENCE [LARGE SCALE GENOMIC DNA]</scope>
    <source>
        <strain evidence="3 4">Map64</strain>
    </source>
</reference>
<comment type="caution">
    <text evidence="3">The sequence shown here is derived from an EMBL/GenBank/DDBJ whole genome shotgun (WGS) entry which is preliminary data.</text>
</comment>
<dbReference type="OrthoDB" id="3784821at2759"/>
<feature type="region of interest" description="Disordered" evidence="1">
    <location>
        <begin position="1"/>
        <end position="50"/>
    </location>
</feature>
<protein>
    <submittedName>
        <fullName evidence="3">Uncharacterized protein</fullName>
    </submittedName>
</protein>
<evidence type="ECO:0000256" key="2">
    <source>
        <dbReference type="SAM" id="Phobius"/>
    </source>
</evidence>
<organism evidence="3 4">
    <name type="scientific">Ophiocordyceps australis</name>
    <dbReference type="NCBI Taxonomy" id="1399860"/>
    <lineage>
        <taxon>Eukaryota</taxon>
        <taxon>Fungi</taxon>
        <taxon>Dikarya</taxon>
        <taxon>Ascomycota</taxon>
        <taxon>Pezizomycotina</taxon>
        <taxon>Sordariomycetes</taxon>
        <taxon>Hypocreomycetidae</taxon>
        <taxon>Hypocreales</taxon>
        <taxon>Ophiocordycipitaceae</taxon>
        <taxon>Ophiocordyceps</taxon>
    </lineage>
</organism>
<evidence type="ECO:0000313" key="4">
    <source>
        <dbReference type="Proteomes" id="UP000226192"/>
    </source>
</evidence>
<dbReference type="EMBL" id="NJET01000018">
    <property type="protein sequence ID" value="PHH65376.1"/>
    <property type="molecule type" value="Genomic_DNA"/>
</dbReference>
<evidence type="ECO:0000256" key="1">
    <source>
        <dbReference type="SAM" id="MobiDB-lite"/>
    </source>
</evidence>
<dbReference type="Proteomes" id="UP000226192">
    <property type="component" value="Unassembled WGS sequence"/>
</dbReference>
<keyword evidence="2" id="KW-0472">Membrane</keyword>
<keyword evidence="2" id="KW-0812">Transmembrane</keyword>
<dbReference type="STRING" id="1399860.A0A2C5YCE1"/>
<sequence length="148" mass="16438">MPTLPHPPSLLTSRLAPTRRAAPCWSPAARASTQKRSKTSSQLQAAEAHDAALRAARARRVEAARGMKSGESEREYRKRYNRQAFRWTSGMIAMPIALVTSYYLFGRLFFGKEVKVLPKTPEDWAALQTGKVESKTSSATNKAVESSR</sequence>
<proteinExistence type="predicted"/>
<feature type="transmembrane region" description="Helical" evidence="2">
    <location>
        <begin position="84"/>
        <end position="105"/>
    </location>
</feature>
<keyword evidence="4" id="KW-1185">Reference proteome</keyword>
<accession>A0A2C5YCE1</accession>
<name>A0A2C5YCE1_9HYPO</name>